<feature type="compositionally biased region" description="Polar residues" evidence="1">
    <location>
        <begin position="117"/>
        <end position="128"/>
    </location>
</feature>
<reference evidence="2" key="1">
    <citation type="journal article" date="2015" name="Nature">
        <title>Complex archaea that bridge the gap between prokaryotes and eukaryotes.</title>
        <authorList>
            <person name="Spang A."/>
            <person name="Saw J.H."/>
            <person name="Jorgensen S.L."/>
            <person name="Zaremba-Niedzwiedzka K."/>
            <person name="Martijn J."/>
            <person name="Lind A.E."/>
            <person name="van Eijk R."/>
            <person name="Schleper C."/>
            <person name="Guy L."/>
            <person name="Ettema T.J."/>
        </authorList>
    </citation>
    <scope>NUCLEOTIDE SEQUENCE</scope>
</reference>
<evidence type="ECO:0000256" key="1">
    <source>
        <dbReference type="SAM" id="MobiDB-lite"/>
    </source>
</evidence>
<sequence>MREKTRETREWETARGETHNVLDVEFAAPEYLAGEMGSGATPEEAAAALRELHPRLVEIMEDGRLWLKGIQRKHRRISTWKDAEPINTQPAGLNESKSTQDNLCRGRDGTGHDGTGQEVSSASQTRQSDPQKEAKSPQKKPERIDYQGVMDWWNKLAEELGLSKITSVKNRKDLIRNKLQNDDAFADLARLGDAIRKQPFLRGDSKSGWRLTFNNLFTVKQ</sequence>
<evidence type="ECO:0000313" key="2">
    <source>
        <dbReference type="EMBL" id="KKK85601.1"/>
    </source>
</evidence>
<name>A0A0F9BMK5_9ZZZZ</name>
<feature type="compositionally biased region" description="Basic and acidic residues" evidence="1">
    <location>
        <begin position="129"/>
        <end position="143"/>
    </location>
</feature>
<gene>
    <name evidence="2" type="ORF">LCGC14_2771650</name>
</gene>
<feature type="non-terminal residue" evidence="2">
    <location>
        <position position="221"/>
    </location>
</feature>
<feature type="region of interest" description="Disordered" evidence="1">
    <location>
        <begin position="81"/>
        <end position="143"/>
    </location>
</feature>
<comment type="caution">
    <text evidence="2">The sequence shown here is derived from an EMBL/GenBank/DDBJ whole genome shotgun (WGS) entry which is preliminary data.</text>
</comment>
<proteinExistence type="predicted"/>
<dbReference type="EMBL" id="LAZR01051232">
    <property type="protein sequence ID" value="KKK85601.1"/>
    <property type="molecule type" value="Genomic_DNA"/>
</dbReference>
<feature type="compositionally biased region" description="Polar residues" evidence="1">
    <location>
        <begin position="86"/>
        <end position="102"/>
    </location>
</feature>
<protein>
    <submittedName>
        <fullName evidence="2">Uncharacterized protein</fullName>
    </submittedName>
</protein>
<accession>A0A0F9BMK5</accession>
<dbReference type="AlphaFoldDB" id="A0A0F9BMK5"/>
<organism evidence="2">
    <name type="scientific">marine sediment metagenome</name>
    <dbReference type="NCBI Taxonomy" id="412755"/>
    <lineage>
        <taxon>unclassified sequences</taxon>
        <taxon>metagenomes</taxon>
        <taxon>ecological metagenomes</taxon>
    </lineage>
</organism>